<evidence type="ECO:0000313" key="7">
    <source>
        <dbReference type="Proteomes" id="UP001642464"/>
    </source>
</evidence>
<keyword evidence="3" id="KW-0049">Antioxidant</keyword>
<dbReference type="InterPro" id="IPR013740">
    <property type="entry name" value="Redoxin"/>
</dbReference>
<sequence>MGNNVCAAETPSISKGQKIPDVTLDKGFPPKKVPLSEIIGGKKAKGVSDVIVYCVNDSAVMDGWGKDLNVDGSMVSMYGDSGSILTRAIGMELKDAGVMQALGNPRCKRHTMIVEDMVVKEMFVAFSEDDPAGAKLPNVVLDKGFPPKKVPLSDIIGGKKVVMVPGYLAKQAELKSKGVSDVIVYCVNDSAVMDAWAKDQKVEGSILSFYGDSASKLTKEIGMELTDSRVMEALGNPRCKRHAIIADDMEVKEIFVAASEDDPAGDGKPESTFVDNVLKHL</sequence>
<dbReference type="SUPFAM" id="SSF52833">
    <property type="entry name" value="Thioredoxin-like"/>
    <property type="match status" value="2"/>
</dbReference>
<reference evidence="6 7" key="1">
    <citation type="submission" date="2024-02" db="EMBL/GenBank/DDBJ databases">
        <authorList>
            <person name="Chen Y."/>
            <person name="Shah S."/>
            <person name="Dougan E. K."/>
            <person name="Thang M."/>
            <person name="Chan C."/>
        </authorList>
    </citation>
    <scope>NUCLEOTIDE SEQUENCE [LARGE SCALE GENOMIC DNA]</scope>
</reference>
<accession>A0ABP0JQX4</accession>
<gene>
    <name evidence="6" type="ORF">SCF082_LOCUS13314</name>
</gene>
<dbReference type="PANTHER" id="PTHR10430:SF16">
    <property type="entry name" value="PEROXIREDOXIN-5, MITOCHONDRIAL"/>
    <property type="match status" value="1"/>
</dbReference>
<evidence type="ECO:0000259" key="5">
    <source>
        <dbReference type="Pfam" id="PF08534"/>
    </source>
</evidence>
<dbReference type="EMBL" id="CAXAMM010008213">
    <property type="protein sequence ID" value="CAK9016729.1"/>
    <property type="molecule type" value="Genomic_DNA"/>
</dbReference>
<evidence type="ECO:0000313" key="6">
    <source>
        <dbReference type="EMBL" id="CAK9016729.1"/>
    </source>
</evidence>
<proteinExistence type="inferred from homology"/>
<dbReference type="Pfam" id="PF08534">
    <property type="entry name" value="Redoxin"/>
    <property type="match status" value="2"/>
</dbReference>
<dbReference type="GO" id="GO:0004601">
    <property type="term" value="F:peroxidase activity"/>
    <property type="evidence" value="ECO:0007669"/>
    <property type="project" value="UniProtKB-KW"/>
</dbReference>
<evidence type="ECO:0000256" key="4">
    <source>
        <dbReference type="ARBA" id="ARBA00023002"/>
    </source>
</evidence>
<keyword evidence="4" id="KW-0560">Oxidoreductase</keyword>
<evidence type="ECO:0000256" key="3">
    <source>
        <dbReference type="ARBA" id="ARBA00022862"/>
    </source>
</evidence>
<dbReference type="Proteomes" id="UP001642464">
    <property type="component" value="Unassembled WGS sequence"/>
</dbReference>
<dbReference type="InterPro" id="IPR036249">
    <property type="entry name" value="Thioredoxin-like_sf"/>
</dbReference>
<protein>
    <submittedName>
        <fullName evidence="6">Peroxiredoxin-2 (Prx) (1-Cys D-peroxiredoxin) (Glutaredoxin-dependent peroxiredoxin) (Peroxiredoxin II) (Thioredoxin peroxidase)</fullName>
    </submittedName>
</protein>
<evidence type="ECO:0000256" key="1">
    <source>
        <dbReference type="ARBA" id="ARBA00010505"/>
    </source>
</evidence>
<name>A0ABP0JQX4_9DINO</name>
<dbReference type="Gene3D" id="3.40.30.10">
    <property type="entry name" value="Glutaredoxin"/>
    <property type="match status" value="2"/>
</dbReference>
<feature type="domain" description="Redoxin" evidence="5">
    <location>
        <begin position="132"/>
        <end position="260"/>
    </location>
</feature>
<dbReference type="InterPro" id="IPR037944">
    <property type="entry name" value="PRX5-like"/>
</dbReference>
<dbReference type="PANTHER" id="PTHR10430">
    <property type="entry name" value="PEROXIREDOXIN"/>
    <property type="match status" value="1"/>
</dbReference>
<comment type="similarity">
    <text evidence="1">Belongs to the peroxiredoxin family. Prx5 subfamily.</text>
</comment>
<feature type="domain" description="Redoxin" evidence="5">
    <location>
        <begin position="42"/>
        <end position="128"/>
    </location>
</feature>
<keyword evidence="2 6" id="KW-0575">Peroxidase</keyword>
<keyword evidence="7" id="KW-1185">Reference proteome</keyword>
<comment type="caution">
    <text evidence="6">The sequence shown here is derived from an EMBL/GenBank/DDBJ whole genome shotgun (WGS) entry which is preliminary data.</text>
</comment>
<evidence type="ECO:0000256" key="2">
    <source>
        <dbReference type="ARBA" id="ARBA00022559"/>
    </source>
</evidence>
<organism evidence="6 7">
    <name type="scientific">Durusdinium trenchii</name>
    <dbReference type="NCBI Taxonomy" id="1381693"/>
    <lineage>
        <taxon>Eukaryota</taxon>
        <taxon>Sar</taxon>
        <taxon>Alveolata</taxon>
        <taxon>Dinophyceae</taxon>
        <taxon>Suessiales</taxon>
        <taxon>Symbiodiniaceae</taxon>
        <taxon>Durusdinium</taxon>
    </lineage>
</organism>